<evidence type="ECO:0000259" key="8">
    <source>
        <dbReference type="PROSITE" id="PS50805"/>
    </source>
</evidence>
<reference evidence="9" key="1">
    <citation type="submission" date="2025-08" db="UniProtKB">
        <authorList>
            <consortium name="Ensembl"/>
        </authorList>
    </citation>
    <scope>IDENTIFICATION</scope>
</reference>
<feature type="domain" description="KRAB" evidence="8">
    <location>
        <begin position="11"/>
        <end position="82"/>
    </location>
</feature>
<evidence type="ECO:0000256" key="6">
    <source>
        <dbReference type="SAM" id="MobiDB-lite"/>
    </source>
</evidence>
<feature type="domain" description="C2H2-type" evidence="7">
    <location>
        <begin position="200"/>
        <end position="227"/>
    </location>
</feature>
<keyword evidence="1" id="KW-0479">Metal-binding</keyword>
<dbReference type="InterPro" id="IPR001909">
    <property type="entry name" value="KRAB"/>
</dbReference>
<evidence type="ECO:0000256" key="5">
    <source>
        <dbReference type="PROSITE-ProRule" id="PRU00042"/>
    </source>
</evidence>
<reference evidence="9" key="2">
    <citation type="submission" date="2025-09" db="UniProtKB">
        <authorList>
            <consortium name="Ensembl"/>
        </authorList>
    </citation>
    <scope>IDENTIFICATION</scope>
</reference>
<evidence type="ECO:0000313" key="10">
    <source>
        <dbReference type="Proteomes" id="UP000694403"/>
    </source>
</evidence>
<evidence type="ECO:0000256" key="4">
    <source>
        <dbReference type="ARBA" id="ARBA00022833"/>
    </source>
</evidence>
<accession>A0A8C3SIA5</accession>
<dbReference type="InterPro" id="IPR036236">
    <property type="entry name" value="Znf_C2H2_sf"/>
</dbReference>
<evidence type="ECO:0000313" key="9">
    <source>
        <dbReference type="Ensembl" id="ENSCSRP00000015605.1"/>
    </source>
</evidence>
<dbReference type="InterPro" id="IPR036051">
    <property type="entry name" value="KRAB_dom_sf"/>
</dbReference>
<dbReference type="PANTHER" id="PTHR23232">
    <property type="entry name" value="KRAB DOMAIN C2H2 ZINC FINGER"/>
    <property type="match status" value="1"/>
</dbReference>
<keyword evidence="3 5" id="KW-0863">Zinc-finger</keyword>
<dbReference type="SMART" id="SM00349">
    <property type="entry name" value="KRAB"/>
    <property type="match status" value="1"/>
</dbReference>
<dbReference type="Ensembl" id="ENSCSRT00000016270.1">
    <property type="protein sequence ID" value="ENSCSRP00000015605.1"/>
    <property type="gene ID" value="ENSCSRG00000011921.1"/>
</dbReference>
<dbReference type="InterPro" id="IPR013087">
    <property type="entry name" value="Znf_C2H2_type"/>
</dbReference>
<dbReference type="PROSITE" id="PS50805">
    <property type="entry name" value="KRAB"/>
    <property type="match status" value="1"/>
</dbReference>
<dbReference type="InterPro" id="IPR050169">
    <property type="entry name" value="Krueppel_C2H2_ZnF"/>
</dbReference>
<evidence type="ECO:0000256" key="1">
    <source>
        <dbReference type="ARBA" id="ARBA00022723"/>
    </source>
</evidence>
<organism evidence="9 10">
    <name type="scientific">Chelydra serpentina</name>
    <name type="common">Snapping turtle</name>
    <name type="synonym">Testudo serpentina</name>
    <dbReference type="NCBI Taxonomy" id="8475"/>
    <lineage>
        <taxon>Eukaryota</taxon>
        <taxon>Metazoa</taxon>
        <taxon>Chordata</taxon>
        <taxon>Craniata</taxon>
        <taxon>Vertebrata</taxon>
        <taxon>Euteleostomi</taxon>
        <taxon>Archelosauria</taxon>
        <taxon>Testudinata</taxon>
        <taxon>Testudines</taxon>
        <taxon>Cryptodira</taxon>
        <taxon>Durocryptodira</taxon>
        <taxon>Americhelydia</taxon>
        <taxon>Chelydroidea</taxon>
        <taxon>Chelydridae</taxon>
        <taxon>Chelydra</taxon>
    </lineage>
</organism>
<dbReference type="Gene3D" id="6.10.140.140">
    <property type="match status" value="1"/>
</dbReference>
<keyword evidence="10" id="KW-1185">Reference proteome</keyword>
<name>A0A8C3SIA5_CHESE</name>
<dbReference type="CDD" id="cd07765">
    <property type="entry name" value="KRAB_A-box"/>
    <property type="match status" value="1"/>
</dbReference>
<proteinExistence type="predicted"/>
<dbReference type="Pfam" id="PF01352">
    <property type="entry name" value="KRAB"/>
    <property type="match status" value="1"/>
</dbReference>
<dbReference type="SUPFAM" id="SSF57667">
    <property type="entry name" value="beta-beta-alpha zinc fingers"/>
    <property type="match status" value="1"/>
</dbReference>
<sequence>MAAMELAQGPVTFEEVAVYFTREEGALLDPTQRALYRDVMQENYETVVFLGFPVSKPDVISQLERGEKPWVPDLYGSEKEVLPRAACTGSDLCLDSLRLPSGVGMGSDNEGTPQQEDAEQVEPHGTLSGRSKGNVSGSCALPEKAKACESHHRPEENFSSLSDLITCERMNLLHALSAGKGSMGAQTLLDIGESTLARPYTCSECRKHFNRASHLISHSTSEPYQIPLSQCPQCGAHGCQGTCRGISVCPLSGPAPRNEEERSAGEGIGAGALGCLRWLRVSGAAGVQGSASCLSWHCGPCCAPEVASSSPVPRRRHPSGSTQLLPTGKSHPSSDWLGTGQWECGAGACGGDSAQSPLAPPPRSRTAAGLFRGAERCQNRSGLACLSRTAPLMGVLTAWSMVLTRAAVNQCLKFHKAVLGLNPQFSNHCLRALPHRVGVSFPSPVSHRDRISFAQIHEQQNRPVSLV</sequence>
<dbReference type="AlphaFoldDB" id="A0A8C3SIA5"/>
<evidence type="ECO:0000259" key="7">
    <source>
        <dbReference type="PROSITE" id="PS50157"/>
    </source>
</evidence>
<dbReference type="GO" id="GO:0006355">
    <property type="term" value="P:regulation of DNA-templated transcription"/>
    <property type="evidence" value="ECO:0007669"/>
    <property type="project" value="InterPro"/>
</dbReference>
<keyword evidence="4" id="KW-0862">Zinc</keyword>
<dbReference type="Gene3D" id="3.30.160.60">
    <property type="entry name" value="Classic Zinc Finger"/>
    <property type="match status" value="1"/>
</dbReference>
<protein>
    <submittedName>
        <fullName evidence="9">Uncharacterized protein</fullName>
    </submittedName>
</protein>
<keyword evidence="2" id="KW-0677">Repeat</keyword>
<evidence type="ECO:0000256" key="2">
    <source>
        <dbReference type="ARBA" id="ARBA00022737"/>
    </source>
</evidence>
<dbReference type="SUPFAM" id="SSF109640">
    <property type="entry name" value="KRAB domain (Kruppel-associated box)"/>
    <property type="match status" value="1"/>
</dbReference>
<dbReference type="PROSITE" id="PS50157">
    <property type="entry name" value="ZINC_FINGER_C2H2_2"/>
    <property type="match status" value="1"/>
</dbReference>
<feature type="region of interest" description="Disordered" evidence="6">
    <location>
        <begin position="307"/>
        <end position="334"/>
    </location>
</feature>
<evidence type="ECO:0000256" key="3">
    <source>
        <dbReference type="ARBA" id="ARBA00022771"/>
    </source>
</evidence>
<dbReference type="GO" id="GO:0008270">
    <property type="term" value="F:zinc ion binding"/>
    <property type="evidence" value="ECO:0007669"/>
    <property type="project" value="UniProtKB-KW"/>
</dbReference>
<feature type="compositionally biased region" description="Polar residues" evidence="6">
    <location>
        <begin position="322"/>
        <end position="333"/>
    </location>
</feature>
<feature type="region of interest" description="Disordered" evidence="6">
    <location>
        <begin position="103"/>
        <end position="137"/>
    </location>
</feature>
<feature type="compositionally biased region" description="Polar residues" evidence="6">
    <location>
        <begin position="128"/>
        <end position="137"/>
    </location>
</feature>
<dbReference type="Proteomes" id="UP000694403">
    <property type="component" value="Unplaced"/>
</dbReference>
<dbReference type="PANTHER" id="PTHR23232:SF168">
    <property type="entry name" value="KRAB DOMAIN-CONTAINING PROTEIN"/>
    <property type="match status" value="1"/>
</dbReference>